<keyword evidence="2" id="KW-1185">Reference proteome</keyword>
<dbReference type="EMBL" id="MF063068">
    <property type="protein sequence ID" value="ARV77460.1"/>
    <property type="molecule type" value="Genomic_DNA"/>
</dbReference>
<protein>
    <submittedName>
        <fullName evidence="1">Uncharacterized protein</fullName>
    </submittedName>
</protein>
<sequence length="290" mass="32812">MPHTSRFGSATLNQEHFDSPQLGDGWQEQFCYHFIVVDVLNNGNIVIVPVHREGQGQVAQYDKAYEITKTQFHDEVYYRHGFMRNTFLLDVVPGHREIAAAWKEQYQGQYLAVTQPVANPVVVCGFRGVGKSQVTNLCHGEKKALDVSTGGDIDYYVQLVTKPPAGLDILLLPADPIVMAALTHSGVRYHMVYPHASLCSAYLHRIHRRGATAADVHRFKAGWVDAVHDCHYQPGCVHWQLHDKQYLVDVLPKIIHMEHLDDHVWDALEKKVLRLVKPVELEKPTLTATV</sequence>
<reference evidence="1 2" key="1">
    <citation type="submission" date="2017-05" db="EMBL/GenBank/DDBJ databases">
        <authorList>
            <person name="Song R."/>
            <person name="Chenine A.L."/>
            <person name="Ruprecht R.M."/>
        </authorList>
    </citation>
    <scope>NUCLEOTIDE SEQUENCE [LARGE SCALE GENOMIC DNA]</scope>
</reference>
<proteinExistence type="predicted"/>
<accession>A0A1Y0SVK9</accession>
<name>A0A1Y0SVK9_9CAUD</name>
<evidence type="ECO:0000313" key="1">
    <source>
        <dbReference type="EMBL" id="ARV77460.1"/>
    </source>
</evidence>
<evidence type="ECO:0000313" key="2">
    <source>
        <dbReference type="Proteomes" id="UP000224829"/>
    </source>
</evidence>
<gene>
    <name evidence="1" type="ORF">NOXIFER_295</name>
</gene>
<dbReference type="Proteomes" id="UP000224829">
    <property type="component" value="Segment"/>
</dbReference>
<organism evidence="1 2">
    <name type="scientific">Pseudomonas phage Noxifer</name>
    <dbReference type="NCBI Taxonomy" id="2006684"/>
    <lineage>
        <taxon>Viruses</taxon>
        <taxon>Duplodnaviria</taxon>
        <taxon>Heunggongvirae</taxon>
        <taxon>Uroviricota</taxon>
        <taxon>Caudoviricetes</taxon>
        <taxon>Chimalliviridae</taxon>
        <taxon>Noxifervirus</taxon>
        <taxon>Noxifervirus noxifer</taxon>
    </lineage>
</organism>